<proteinExistence type="predicted"/>
<accession>A0ABU1FRZ9</accession>
<comment type="caution">
    <text evidence="1">The sequence shown here is derived from an EMBL/GenBank/DDBJ whole genome shotgun (WGS) entry which is preliminary data.</text>
</comment>
<evidence type="ECO:0000313" key="2">
    <source>
        <dbReference type="Proteomes" id="UP001260872"/>
    </source>
</evidence>
<evidence type="ECO:0000313" key="1">
    <source>
        <dbReference type="EMBL" id="MDR5711419.1"/>
    </source>
</evidence>
<name>A0ABU1FRZ9_9MICC</name>
<gene>
    <name evidence="1" type="ORF">RH857_04625</name>
</gene>
<keyword evidence="2" id="KW-1185">Reference proteome</keyword>
<sequence length="136" mass="14823">MVTLQCRYMGAAYPDLTGADTCEGFHKHTPEVFHLASLLASLFQQNPAPTDEQIAWFLNDADAVIRQQPVLATIGGTIGIEVERTTGRRLPPGCTDQFNVNGVEFVIQDSEGEPSTPELRSTYLADRDLAEGDLDG</sequence>
<dbReference type="RefSeq" id="WP_310536801.1">
    <property type="nucleotide sequence ID" value="NZ_BAAAOC010000022.1"/>
</dbReference>
<dbReference type="EMBL" id="JAVKGT010000008">
    <property type="protein sequence ID" value="MDR5711419.1"/>
    <property type="molecule type" value="Genomic_DNA"/>
</dbReference>
<protein>
    <submittedName>
        <fullName evidence="1">Uncharacterized protein</fullName>
    </submittedName>
</protein>
<organism evidence="1 2">
    <name type="scientific">Nesterenkonia flava</name>
    <dbReference type="NCBI Taxonomy" id="469799"/>
    <lineage>
        <taxon>Bacteria</taxon>
        <taxon>Bacillati</taxon>
        <taxon>Actinomycetota</taxon>
        <taxon>Actinomycetes</taxon>
        <taxon>Micrococcales</taxon>
        <taxon>Micrococcaceae</taxon>
        <taxon>Nesterenkonia</taxon>
    </lineage>
</organism>
<reference evidence="2" key="1">
    <citation type="submission" date="2023-07" db="EMBL/GenBank/DDBJ databases">
        <title>Description of three actinobacteria isolated from air of manufacturing shop in a pharmaceutical factory.</title>
        <authorList>
            <person name="Zhang D.-F."/>
        </authorList>
    </citation>
    <scope>NUCLEOTIDE SEQUENCE [LARGE SCALE GENOMIC DNA]</scope>
    <source>
        <strain evidence="2">CCTCC AB 207010</strain>
    </source>
</reference>
<dbReference type="Proteomes" id="UP001260872">
    <property type="component" value="Unassembled WGS sequence"/>
</dbReference>